<evidence type="ECO:0000313" key="1">
    <source>
        <dbReference type="EMBL" id="GKZ19729.1"/>
    </source>
</evidence>
<organism evidence="1 2">
    <name type="scientific">Aspergillus brasiliensis</name>
    <dbReference type="NCBI Taxonomy" id="319629"/>
    <lineage>
        <taxon>Eukaryota</taxon>
        <taxon>Fungi</taxon>
        <taxon>Dikarya</taxon>
        <taxon>Ascomycota</taxon>
        <taxon>Pezizomycotina</taxon>
        <taxon>Eurotiomycetes</taxon>
        <taxon>Eurotiomycetidae</taxon>
        <taxon>Eurotiales</taxon>
        <taxon>Aspergillaceae</taxon>
        <taxon>Aspergillus</taxon>
        <taxon>Aspergillus subgen. Circumdati</taxon>
    </lineage>
</organism>
<accession>A0A9W6DJP1</accession>
<gene>
    <name evidence="1" type="ORF">AbraCBS73388_004716</name>
</gene>
<sequence length="411" mass="47660">MAVQPQNPFVHLPLEILEMIIEYVDIDKYRVKCFRRAPYLRDLRQVDRLFCAIASRELFATCTVYINDSKFIFPKDHGGKRKRKRRANHQKKSALPFADFEIFRTENNNVARQVRTLTIKCRGGSWNRDYIEPYGKTLVRTYLPLFVRLRRLEFHTLESPFGPQVKWDARCLAKPLIEGLEGYMPPYLDELDFIHPIIRSSPTPEFGFLPSVMARLRHFGSALWTYDDHPRGPERTNVFDSLRHGERLISVKIEGQSEDIAPWETVHRAPLCPSIVHPDAPLRSFSLHSVTISAFRLAGLRHFRKSLRNVTLKYVKLDIGHWDEVFQALNGLEGLTDLAVWECGYDASASGKMLLSPFGWNYRLISPRDQDHLAMDELVAATKRRRNEAIRGKMFPRAVNSFQRAVVRNVV</sequence>
<comment type="caution">
    <text evidence="1">The sequence shown here is derived from an EMBL/GenBank/DDBJ whole genome shotgun (WGS) entry which is preliminary data.</text>
</comment>
<dbReference type="AlphaFoldDB" id="A0A9W6DJP1"/>
<proteinExistence type="predicted"/>
<dbReference type="Proteomes" id="UP001143548">
    <property type="component" value="Unassembled WGS sequence"/>
</dbReference>
<evidence type="ECO:0000313" key="2">
    <source>
        <dbReference type="Proteomes" id="UP001143548"/>
    </source>
</evidence>
<name>A0A9W6DJP1_9EURO</name>
<reference evidence="1" key="1">
    <citation type="submission" date="2022-07" db="EMBL/GenBank/DDBJ databases">
        <title>Taxonomy of Aspergillus series Nigri: significant species reduction supported by multi-species coalescent approaches.</title>
        <authorList>
            <person name="Bian C."/>
            <person name="Kusuya Y."/>
            <person name="Sklenar F."/>
            <person name="D'hooge E."/>
            <person name="Yaguchi T."/>
            <person name="Takahashi H."/>
            <person name="Hubka V."/>
        </authorList>
    </citation>
    <scope>NUCLEOTIDE SEQUENCE</scope>
    <source>
        <strain evidence="1">CBS 733.88</strain>
    </source>
</reference>
<protein>
    <recommendedName>
        <fullName evidence="3">F-box domain-containing protein</fullName>
    </recommendedName>
</protein>
<evidence type="ECO:0008006" key="3">
    <source>
        <dbReference type="Google" id="ProtNLM"/>
    </source>
</evidence>
<dbReference type="EMBL" id="BROQ01000022">
    <property type="protein sequence ID" value="GKZ19729.1"/>
    <property type="molecule type" value="Genomic_DNA"/>
</dbReference>